<keyword evidence="9" id="KW-0028">Amino-acid biosynthesis</keyword>
<dbReference type="GO" id="GO:0003677">
    <property type="term" value="F:DNA binding"/>
    <property type="evidence" value="ECO:0007669"/>
    <property type="project" value="UniProtKB-KW"/>
</dbReference>
<sequence>MNKRERLEKIKEILKKRNISSQKELMEALKEEGIYVVQATLSRDLKELGVIRQSSDLGKRYIVPENTINVSSLKDLFHRVVVNIDFAENLILVKTLPGNAQAVAFLLDNYLNSYDYFVGSVAGDDTILIVLRSKDKTQEALERLEELRK</sequence>
<proteinExistence type="inferred from homology"/>
<dbReference type="InterPro" id="IPR020899">
    <property type="entry name" value="Arg_repress_C"/>
</dbReference>
<dbReference type="EMBL" id="CP001146">
    <property type="protein sequence ID" value="ACI18740.1"/>
    <property type="molecule type" value="Genomic_DNA"/>
</dbReference>
<dbReference type="Pfam" id="PF02863">
    <property type="entry name" value="Arg_repressor_C"/>
    <property type="match status" value="1"/>
</dbReference>
<dbReference type="AlphaFoldDB" id="B5YE38"/>
<dbReference type="GO" id="GO:0006526">
    <property type="term" value="P:L-arginine biosynthetic process"/>
    <property type="evidence" value="ECO:0007669"/>
    <property type="project" value="UniProtKB-UniPathway"/>
</dbReference>
<dbReference type="SUPFAM" id="SSF55252">
    <property type="entry name" value="C-terminal domain of arginine repressor"/>
    <property type="match status" value="1"/>
</dbReference>
<evidence type="ECO:0000259" key="12">
    <source>
        <dbReference type="Pfam" id="PF02863"/>
    </source>
</evidence>
<evidence type="ECO:0000256" key="10">
    <source>
        <dbReference type="SAM" id="Coils"/>
    </source>
</evidence>
<dbReference type="InterPro" id="IPR020900">
    <property type="entry name" value="Arg_repress_DNA-bd"/>
</dbReference>
<dbReference type="GO" id="GO:0003700">
    <property type="term" value="F:DNA-binding transcription factor activity"/>
    <property type="evidence" value="ECO:0007669"/>
    <property type="project" value="UniProtKB-UniRule"/>
</dbReference>
<evidence type="ECO:0000313" key="14">
    <source>
        <dbReference type="Proteomes" id="UP000001733"/>
    </source>
</evidence>
<dbReference type="PRINTS" id="PR01467">
    <property type="entry name" value="ARGREPRESSOR"/>
</dbReference>
<dbReference type="Pfam" id="PF01316">
    <property type="entry name" value="Arg_repressor"/>
    <property type="match status" value="1"/>
</dbReference>
<dbReference type="SUPFAM" id="SSF46785">
    <property type="entry name" value="Winged helix' DNA-binding domain"/>
    <property type="match status" value="1"/>
</dbReference>
<dbReference type="NCBIfam" id="TIGR01529">
    <property type="entry name" value="argR_whole"/>
    <property type="match status" value="1"/>
</dbReference>
<dbReference type="eggNOG" id="COG1438">
    <property type="taxonomic scope" value="Bacteria"/>
</dbReference>
<evidence type="ECO:0000256" key="1">
    <source>
        <dbReference type="ARBA" id="ARBA00004496"/>
    </source>
</evidence>
<dbReference type="GO" id="GO:0005737">
    <property type="term" value="C:cytoplasm"/>
    <property type="evidence" value="ECO:0007669"/>
    <property type="project" value="UniProtKB-SubCell"/>
</dbReference>
<evidence type="ECO:0000256" key="4">
    <source>
        <dbReference type="ARBA" id="ARBA00021148"/>
    </source>
</evidence>
<evidence type="ECO:0000256" key="6">
    <source>
        <dbReference type="ARBA" id="ARBA00023015"/>
    </source>
</evidence>
<dbReference type="RefSeq" id="WP_012547372.1">
    <property type="nucleotide sequence ID" value="NC_011297.1"/>
</dbReference>
<comment type="pathway">
    <text evidence="2 9">Amino-acid biosynthesis; L-arginine biosynthesis [regulation].</text>
</comment>
<keyword evidence="6 9" id="KW-0805">Transcription regulation</keyword>
<dbReference type="InterPro" id="IPR036251">
    <property type="entry name" value="Arg_repress_C_sf"/>
</dbReference>
<keyword evidence="5 9" id="KW-0963">Cytoplasm</keyword>
<keyword evidence="10" id="KW-0175">Coiled coil</keyword>
<dbReference type="Gene3D" id="3.30.1360.40">
    <property type="match status" value="1"/>
</dbReference>
<dbReference type="GO" id="GO:1900079">
    <property type="term" value="P:regulation of arginine biosynthetic process"/>
    <property type="evidence" value="ECO:0007669"/>
    <property type="project" value="UniProtKB-UniRule"/>
</dbReference>
<name>B5YE38_DICT6</name>
<dbReference type="KEGG" id="dth:DICTH_0938"/>
<keyword evidence="7 9" id="KW-0238">DNA-binding</keyword>
<evidence type="ECO:0000256" key="3">
    <source>
        <dbReference type="ARBA" id="ARBA00008316"/>
    </source>
</evidence>
<dbReference type="STRING" id="309799.DICTH_0938"/>
<evidence type="ECO:0000313" key="13">
    <source>
        <dbReference type="EMBL" id="ACI18740.1"/>
    </source>
</evidence>
<dbReference type="HAMAP" id="MF_00173">
    <property type="entry name" value="Arg_repressor"/>
    <property type="match status" value="1"/>
</dbReference>
<organism evidence="13 14">
    <name type="scientific">Dictyoglomus thermophilum (strain ATCC 35947 / DSM 3960 / H-6-12)</name>
    <dbReference type="NCBI Taxonomy" id="309799"/>
    <lineage>
        <taxon>Bacteria</taxon>
        <taxon>Pseudomonadati</taxon>
        <taxon>Dictyoglomota</taxon>
        <taxon>Dictyoglomia</taxon>
        <taxon>Dictyoglomales</taxon>
        <taxon>Dictyoglomaceae</taxon>
        <taxon>Dictyoglomus</taxon>
    </lineage>
</organism>
<gene>
    <name evidence="9 13" type="primary">argR</name>
    <name evidence="13" type="ordered locus">DICTH_0938</name>
</gene>
<dbReference type="Proteomes" id="UP000001733">
    <property type="component" value="Chromosome"/>
</dbReference>
<dbReference type="GO" id="GO:0034618">
    <property type="term" value="F:arginine binding"/>
    <property type="evidence" value="ECO:0007669"/>
    <property type="project" value="InterPro"/>
</dbReference>
<dbReference type="InterPro" id="IPR036390">
    <property type="entry name" value="WH_DNA-bd_sf"/>
</dbReference>
<comment type="similarity">
    <text evidence="3 9">Belongs to the ArgR family.</text>
</comment>
<dbReference type="UniPathway" id="UPA00068"/>
<keyword evidence="9" id="KW-0678">Repressor</keyword>
<dbReference type="HOGENOM" id="CLU_097103_3_0_0"/>
<evidence type="ECO:0000259" key="11">
    <source>
        <dbReference type="Pfam" id="PF01316"/>
    </source>
</evidence>
<dbReference type="PaxDb" id="309799-DICTH_0938"/>
<feature type="coiled-coil region" evidence="10">
    <location>
        <begin position="4"/>
        <end position="31"/>
    </location>
</feature>
<comment type="subcellular location">
    <subcellularLocation>
        <location evidence="1 9">Cytoplasm</location>
    </subcellularLocation>
</comment>
<evidence type="ECO:0000256" key="5">
    <source>
        <dbReference type="ARBA" id="ARBA00022490"/>
    </source>
</evidence>
<evidence type="ECO:0000256" key="7">
    <source>
        <dbReference type="ARBA" id="ARBA00023125"/>
    </source>
</evidence>
<feature type="domain" description="Arginine repressor DNA-binding" evidence="11">
    <location>
        <begin position="1"/>
        <end position="66"/>
    </location>
</feature>
<evidence type="ECO:0000256" key="2">
    <source>
        <dbReference type="ARBA" id="ARBA00005040"/>
    </source>
</evidence>
<accession>B5YE38</accession>
<feature type="domain" description="Arginine repressor C-terminal" evidence="12">
    <location>
        <begin position="78"/>
        <end position="145"/>
    </location>
</feature>
<keyword evidence="14" id="KW-1185">Reference proteome</keyword>
<dbReference type="PANTHER" id="PTHR34471:SF1">
    <property type="entry name" value="ARGININE REPRESSOR"/>
    <property type="match status" value="1"/>
</dbReference>
<dbReference type="PANTHER" id="PTHR34471">
    <property type="entry name" value="ARGININE REPRESSOR"/>
    <property type="match status" value="1"/>
</dbReference>
<keyword evidence="8 9" id="KW-0804">Transcription</keyword>
<dbReference type="GO" id="GO:0051259">
    <property type="term" value="P:protein complex oligomerization"/>
    <property type="evidence" value="ECO:0007669"/>
    <property type="project" value="InterPro"/>
</dbReference>
<dbReference type="Gene3D" id="1.10.10.10">
    <property type="entry name" value="Winged helix-like DNA-binding domain superfamily/Winged helix DNA-binding domain"/>
    <property type="match status" value="1"/>
</dbReference>
<dbReference type="OrthoDB" id="9807089at2"/>
<dbReference type="InterPro" id="IPR001669">
    <property type="entry name" value="Arg_repress"/>
</dbReference>
<keyword evidence="9" id="KW-0055">Arginine biosynthesis</keyword>
<comment type="function">
    <text evidence="9">Regulates arginine biosynthesis genes.</text>
</comment>
<dbReference type="InterPro" id="IPR036388">
    <property type="entry name" value="WH-like_DNA-bd_sf"/>
</dbReference>
<evidence type="ECO:0000256" key="8">
    <source>
        <dbReference type="ARBA" id="ARBA00023163"/>
    </source>
</evidence>
<reference evidence="13 14" key="1">
    <citation type="journal article" date="2014" name="Genome Announc.">
        <title>Complete Genome Sequence of the Extreme Thermophile Dictyoglomus thermophilum H-6-12.</title>
        <authorList>
            <person name="Coil D.A."/>
            <person name="Badger J.H."/>
            <person name="Forberger H.C."/>
            <person name="Riggs F."/>
            <person name="Madupu R."/>
            <person name="Fedorova N."/>
            <person name="Ward N."/>
            <person name="Robb F.T."/>
            <person name="Eisen J.A."/>
        </authorList>
    </citation>
    <scope>NUCLEOTIDE SEQUENCE [LARGE SCALE GENOMIC DNA]</scope>
    <source>
        <strain evidence="14">ATCC 35947 / DSM 3960 / H-6-12</strain>
    </source>
</reference>
<evidence type="ECO:0000256" key="9">
    <source>
        <dbReference type="HAMAP-Rule" id="MF_00173"/>
    </source>
</evidence>
<protein>
    <recommendedName>
        <fullName evidence="4 9">Arginine repressor</fullName>
    </recommendedName>
</protein>